<protein>
    <submittedName>
        <fullName evidence="12">Uncharacterized protein</fullName>
    </submittedName>
</protein>
<gene>
    <name evidence="12" type="ORF">HK099_003432</name>
</gene>
<dbReference type="GO" id="GO:0031966">
    <property type="term" value="C:mitochondrial membrane"/>
    <property type="evidence" value="ECO:0007669"/>
    <property type="project" value="UniProtKB-SubCell"/>
</dbReference>
<dbReference type="Gene3D" id="1.50.40.10">
    <property type="entry name" value="Mitochondrial carrier domain"/>
    <property type="match status" value="1"/>
</dbReference>
<dbReference type="Proteomes" id="UP001211065">
    <property type="component" value="Unassembled WGS sequence"/>
</dbReference>
<evidence type="ECO:0000256" key="11">
    <source>
        <dbReference type="SAM" id="Phobius"/>
    </source>
</evidence>
<reference evidence="12" key="1">
    <citation type="submission" date="2020-05" db="EMBL/GenBank/DDBJ databases">
        <title>Phylogenomic resolution of chytrid fungi.</title>
        <authorList>
            <person name="Stajich J.E."/>
            <person name="Amses K."/>
            <person name="Simmons R."/>
            <person name="Seto K."/>
            <person name="Myers J."/>
            <person name="Bonds A."/>
            <person name="Quandt C.A."/>
            <person name="Barry K."/>
            <person name="Liu P."/>
            <person name="Grigoriev I."/>
            <person name="Longcore J.E."/>
            <person name="James T.Y."/>
        </authorList>
    </citation>
    <scope>NUCLEOTIDE SEQUENCE</scope>
    <source>
        <strain evidence="12">JEL0476</strain>
    </source>
</reference>
<dbReference type="Pfam" id="PF00153">
    <property type="entry name" value="Mito_carr"/>
    <property type="match status" value="3"/>
</dbReference>
<proteinExistence type="inferred from homology"/>
<keyword evidence="4 9" id="KW-0812">Transmembrane</keyword>
<dbReference type="PROSITE" id="PS50920">
    <property type="entry name" value="SOLCAR"/>
    <property type="match status" value="2"/>
</dbReference>
<keyword evidence="13" id="KW-1185">Reference proteome</keyword>
<comment type="caution">
    <text evidence="12">The sequence shown here is derived from an EMBL/GenBank/DDBJ whole genome shotgun (WGS) entry which is preliminary data.</text>
</comment>
<dbReference type="PRINTS" id="PR00926">
    <property type="entry name" value="MITOCARRIER"/>
</dbReference>
<dbReference type="EMBL" id="JADGJW010000225">
    <property type="protein sequence ID" value="KAJ3221520.1"/>
    <property type="molecule type" value="Genomic_DNA"/>
</dbReference>
<dbReference type="PANTHER" id="PTHR45758:SF3">
    <property type="entry name" value="MITOCHONDRIAL SUBSTRATE CARRIER FAMILY PROTEIN E"/>
    <property type="match status" value="1"/>
</dbReference>
<feature type="transmembrane region" description="Helical" evidence="11">
    <location>
        <begin position="52"/>
        <end position="74"/>
    </location>
</feature>
<keyword evidence="3 10" id="KW-0813">Transport</keyword>
<dbReference type="InterPro" id="IPR002067">
    <property type="entry name" value="MCP"/>
</dbReference>
<evidence type="ECO:0000256" key="2">
    <source>
        <dbReference type="ARBA" id="ARBA00006375"/>
    </source>
</evidence>
<evidence type="ECO:0000256" key="1">
    <source>
        <dbReference type="ARBA" id="ARBA00004225"/>
    </source>
</evidence>
<keyword evidence="7" id="KW-0496">Mitochondrion</keyword>
<feature type="repeat" description="Solcar" evidence="9">
    <location>
        <begin position="8"/>
        <end position="80"/>
    </location>
</feature>
<keyword evidence="8 9" id="KW-0472">Membrane</keyword>
<comment type="subcellular location">
    <subcellularLocation>
        <location evidence="1">Mitochondrion membrane</location>
        <topology evidence="1">Multi-pass membrane protein</topology>
    </subcellularLocation>
</comment>
<dbReference type="PANTHER" id="PTHR45758">
    <property type="entry name" value="MITOFERRIN-1-RELATED"/>
    <property type="match status" value="1"/>
</dbReference>
<evidence type="ECO:0000256" key="5">
    <source>
        <dbReference type="ARBA" id="ARBA00022737"/>
    </source>
</evidence>
<evidence type="ECO:0000256" key="7">
    <source>
        <dbReference type="ARBA" id="ARBA00023128"/>
    </source>
</evidence>
<sequence>MSKSVDDIVFFRELKAAIFSAIAARTLTHPLDTIKTRVQNNSINLSNSWSSLYRGLSVALCFSVPAVSGYLVGYDYVKSFLSNKLLHSDNNHSIFRLLLVHSTSACFAEAWSGLLWTPMEVVKQKMQVGKSPSSSTLQMMNKIYKREGIRGFYNGYFVSLGVFVPYTVMYFVTYEQLKIRAFKFFNKDESRGEKLSPIVYPIAAAVSGALSAAVSNALDIVKTRIQVGVTDSKLKNDLNQSNLKTFLLIRHMWTNEGGLRAFARGMPQRVAYLGK</sequence>
<evidence type="ECO:0000256" key="10">
    <source>
        <dbReference type="RuleBase" id="RU000488"/>
    </source>
</evidence>
<dbReference type="AlphaFoldDB" id="A0AAD5U1T9"/>
<dbReference type="InterPro" id="IPR023395">
    <property type="entry name" value="MCP_dom_sf"/>
</dbReference>
<evidence type="ECO:0000256" key="6">
    <source>
        <dbReference type="ARBA" id="ARBA00022989"/>
    </source>
</evidence>
<evidence type="ECO:0000313" key="12">
    <source>
        <dbReference type="EMBL" id="KAJ3221520.1"/>
    </source>
</evidence>
<evidence type="ECO:0000256" key="4">
    <source>
        <dbReference type="ARBA" id="ARBA00022692"/>
    </source>
</evidence>
<evidence type="ECO:0000313" key="13">
    <source>
        <dbReference type="Proteomes" id="UP001211065"/>
    </source>
</evidence>
<feature type="transmembrane region" description="Helical" evidence="11">
    <location>
        <begin position="152"/>
        <end position="172"/>
    </location>
</feature>
<feature type="repeat" description="Solcar" evidence="9">
    <location>
        <begin position="96"/>
        <end position="180"/>
    </location>
</feature>
<name>A0AAD5U1T9_9FUNG</name>
<evidence type="ECO:0000256" key="8">
    <source>
        <dbReference type="ARBA" id="ARBA00023136"/>
    </source>
</evidence>
<feature type="transmembrane region" description="Helical" evidence="11">
    <location>
        <begin position="94"/>
        <end position="116"/>
    </location>
</feature>
<accession>A0AAD5U1T9</accession>
<dbReference type="SUPFAM" id="SSF103506">
    <property type="entry name" value="Mitochondrial carrier"/>
    <property type="match status" value="1"/>
</dbReference>
<dbReference type="GO" id="GO:0005381">
    <property type="term" value="F:iron ion transmembrane transporter activity"/>
    <property type="evidence" value="ECO:0007669"/>
    <property type="project" value="UniProtKB-ARBA"/>
</dbReference>
<evidence type="ECO:0000256" key="3">
    <source>
        <dbReference type="ARBA" id="ARBA00022448"/>
    </source>
</evidence>
<keyword evidence="6 11" id="KW-1133">Transmembrane helix</keyword>
<evidence type="ECO:0000256" key="9">
    <source>
        <dbReference type="PROSITE-ProRule" id="PRU00282"/>
    </source>
</evidence>
<keyword evidence="5" id="KW-0677">Repeat</keyword>
<comment type="similarity">
    <text evidence="2 10">Belongs to the mitochondrial carrier (TC 2.A.29) family.</text>
</comment>
<dbReference type="InterPro" id="IPR018108">
    <property type="entry name" value="MCP_transmembrane"/>
</dbReference>
<organism evidence="12 13">
    <name type="scientific">Clydaea vesicula</name>
    <dbReference type="NCBI Taxonomy" id="447962"/>
    <lineage>
        <taxon>Eukaryota</taxon>
        <taxon>Fungi</taxon>
        <taxon>Fungi incertae sedis</taxon>
        <taxon>Chytridiomycota</taxon>
        <taxon>Chytridiomycota incertae sedis</taxon>
        <taxon>Chytridiomycetes</taxon>
        <taxon>Lobulomycetales</taxon>
        <taxon>Lobulomycetaceae</taxon>
        <taxon>Clydaea</taxon>
    </lineage>
</organism>